<evidence type="ECO:0000256" key="5">
    <source>
        <dbReference type="ARBA" id="ARBA00022989"/>
    </source>
</evidence>
<evidence type="ECO:0000256" key="7">
    <source>
        <dbReference type="RuleBase" id="RU363032"/>
    </source>
</evidence>
<dbReference type="Gene3D" id="1.10.3720.10">
    <property type="entry name" value="MetI-like"/>
    <property type="match status" value="1"/>
</dbReference>
<dbReference type="EMBL" id="JAJEQR010000050">
    <property type="protein sequence ID" value="MCC2232090.1"/>
    <property type="molecule type" value="Genomic_DNA"/>
</dbReference>
<keyword evidence="4 7" id="KW-0812">Transmembrane</keyword>
<feature type="transmembrane region" description="Helical" evidence="7">
    <location>
        <begin position="206"/>
        <end position="235"/>
    </location>
</feature>
<comment type="similarity">
    <text evidence="7">Belongs to the binding-protein-dependent transport system permease family.</text>
</comment>
<dbReference type="Pfam" id="PF00528">
    <property type="entry name" value="BPD_transp_1"/>
    <property type="match status" value="1"/>
</dbReference>
<proteinExistence type="inferred from homology"/>
<keyword evidence="2 7" id="KW-0813">Transport</keyword>
<gene>
    <name evidence="9" type="ORF">LKD81_13970</name>
</gene>
<dbReference type="InterPro" id="IPR050366">
    <property type="entry name" value="BP-dependent_transpt_permease"/>
</dbReference>
<evidence type="ECO:0000256" key="1">
    <source>
        <dbReference type="ARBA" id="ARBA00004651"/>
    </source>
</evidence>
<keyword evidence="3" id="KW-1003">Cell membrane</keyword>
<dbReference type="Pfam" id="PF12911">
    <property type="entry name" value="OppC_N"/>
    <property type="match status" value="1"/>
</dbReference>
<dbReference type="InterPro" id="IPR035906">
    <property type="entry name" value="MetI-like_sf"/>
</dbReference>
<evidence type="ECO:0000313" key="9">
    <source>
        <dbReference type="EMBL" id="MCC2232090.1"/>
    </source>
</evidence>
<comment type="subcellular location">
    <subcellularLocation>
        <location evidence="1 7">Cell membrane</location>
        <topology evidence="1 7">Multi-pass membrane protein</topology>
    </subcellularLocation>
</comment>
<comment type="caution">
    <text evidence="9">The sequence shown here is derived from an EMBL/GenBank/DDBJ whole genome shotgun (WGS) entry which is preliminary data.</text>
</comment>
<dbReference type="AlphaFoldDB" id="A0AAE3JG39"/>
<dbReference type="RefSeq" id="WP_308454576.1">
    <property type="nucleotide sequence ID" value="NZ_JAJEQR010000050.1"/>
</dbReference>
<feature type="transmembrane region" description="Helical" evidence="7">
    <location>
        <begin position="255"/>
        <end position="278"/>
    </location>
</feature>
<dbReference type="CDD" id="cd06261">
    <property type="entry name" value="TM_PBP2"/>
    <property type="match status" value="1"/>
</dbReference>
<feature type="transmembrane region" description="Helical" evidence="7">
    <location>
        <begin position="27"/>
        <end position="49"/>
    </location>
</feature>
<dbReference type="GO" id="GO:0055085">
    <property type="term" value="P:transmembrane transport"/>
    <property type="evidence" value="ECO:0007669"/>
    <property type="project" value="InterPro"/>
</dbReference>
<feature type="transmembrane region" description="Helical" evidence="7">
    <location>
        <begin position="93"/>
        <end position="119"/>
    </location>
</feature>
<dbReference type="SUPFAM" id="SSF161098">
    <property type="entry name" value="MetI-like"/>
    <property type="match status" value="1"/>
</dbReference>
<sequence length="291" mass="30858">MNESKSIVIKKKSRAGEIWRRFRKNKLAIIGMILFAIIMLITILADVIVDYNAAIQQVPSDRLLGPCAAHPFGTDNFGRDLFARIVHGSRNSLLVGFGSVLIGVTLGGILGAICGYVGGRVDAIVMRILDSIMCIPTTMMALAIVAALGTSLTNVLIAMTISSVPRYCRIIRSAVMSVTGQTYIEAAKSCGAPGYRIIMKHVIPNAIGPIIVQATMSVGAAIISAAGISFVGMGIQAPAPEWGAMLNDAKAFMTMYPYMVIFPGVAIGLTALSLNLMGDGLRDALDPKLKD</sequence>
<dbReference type="PANTHER" id="PTHR43386">
    <property type="entry name" value="OLIGOPEPTIDE TRANSPORT SYSTEM PERMEASE PROTEIN APPC"/>
    <property type="match status" value="1"/>
</dbReference>
<dbReference type="Proteomes" id="UP001198182">
    <property type="component" value="Unassembled WGS sequence"/>
</dbReference>
<dbReference type="PROSITE" id="PS50928">
    <property type="entry name" value="ABC_TM1"/>
    <property type="match status" value="1"/>
</dbReference>
<dbReference type="GO" id="GO:0005886">
    <property type="term" value="C:plasma membrane"/>
    <property type="evidence" value="ECO:0007669"/>
    <property type="project" value="UniProtKB-SubCell"/>
</dbReference>
<evidence type="ECO:0000256" key="3">
    <source>
        <dbReference type="ARBA" id="ARBA00022475"/>
    </source>
</evidence>
<evidence type="ECO:0000259" key="8">
    <source>
        <dbReference type="PROSITE" id="PS50928"/>
    </source>
</evidence>
<evidence type="ECO:0000313" key="10">
    <source>
        <dbReference type="Proteomes" id="UP001198182"/>
    </source>
</evidence>
<keyword evidence="5 7" id="KW-1133">Transmembrane helix</keyword>
<dbReference type="InterPro" id="IPR025966">
    <property type="entry name" value="OppC_N"/>
</dbReference>
<organism evidence="9 10">
    <name type="scientific">Hominifimenecus microfluidus</name>
    <dbReference type="NCBI Taxonomy" id="2885348"/>
    <lineage>
        <taxon>Bacteria</taxon>
        <taxon>Bacillati</taxon>
        <taxon>Bacillota</taxon>
        <taxon>Clostridia</taxon>
        <taxon>Lachnospirales</taxon>
        <taxon>Lachnospiraceae</taxon>
        <taxon>Hominifimenecus</taxon>
    </lineage>
</organism>
<feature type="transmembrane region" description="Helical" evidence="7">
    <location>
        <begin position="139"/>
        <end position="162"/>
    </location>
</feature>
<reference evidence="9" key="1">
    <citation type="submission" date="2021-10" db="EMBL/GenBank/DDBJ databases">
        <title>Anaerobic single-cell dispensing facilitates the cultivation of human gut bacteria.</title>
        <authorList>
            <person name="Afrizal A."/>
        </authorList>
    </citation>
    <scope>NUCLEOTIDE SEQUENCE</scope>
    <source>
        <strain evidence="9">CLA-AA-H215</strain>
    </source>
</reference>
<evidence type="ECO:0000256" key="2">
    <source>
        <dbReference type="ARBA" id="ARBA00022448"/>
    </source>
</evidence>
<protein>
    <submittedName>
        <fullName evidence="9">ABC transporter permease</fullName>
    </submittedName>
</protein>
<dbReference type="InterPro" id="IPR000515">
    <property type="entry name" value="MetI-like"/>
</dbReference>
<name>A0AAE3JG39_9FIRM</name>
<evidence type="ECO:0000256" key="4">
    <source>
        <dbReference type="ARBA" id="ARBA00022692"/>
    </source>
</evidence>
<dbReference type="PANTHER" id="PTHR43386:SF1">
    <property type="entry name" value="D,D-DIPEPTIDE TRANSPORT SYSTEM PERMEASE PROTEIN DDPC-RELATED"/>
    <property type="match status" value="1"/>
</dbReference>
<evidence type="ECO:0000256" key="6">
    <source>
        <dbReference type="ARBA" id="ARBA00023136"/>
    </source>
</evidence>
<feature type="domain" description="ABC transmembrane type-1" evidence="8">
    <location>
        <begin position="89"/>
        <end position="278"/>
    </location>
</feature>
<keyword evidence="10" id="KW-1185">Reference proteome</keyword>
<accession>A0AAE3JG39</accession>
<keyword evidence="6 7" id="KW-0472">Membrane</keyword>